<dbReference type="Proteomes" id="UP001596547">
    <property type="component" value="Unassembled WGS sequence"/>
</dbReference>
<proteinExistence type="predicted"/>
<comment type="caution">
    <text evidence="1">The sequence shown here is derived from an EMBL/GenBank/DDBJ whole genome shotgun (WGS) entry which is preliminary data.</text>
</comment>
<accession>A0ABD6AC94</accession>
<keyword evidence="2" id="KW-1185">Reference proteome</keyword>
<dbReference type="EMBL" id="JBHTBF010000002">
    <property type="protein sequence ID" value="MFC7318002.1"/>
    <property type="molecule type" value="Genomic_DNA"/>
</dbReference>
<dbReference type="InterPro" id="IPR029058">
    <property type="entry name" value="AB_hydrolase_fold"/>
</dbReference>
<name>A0ABD6AC94_9EURY</name>
<protein>
    <submittedName>
        <fullName evidence="1">Uncharacterized protein</fullName>
    </submittedName>
</protein>
<dbReference type="GeneID" id="79315315"/>
<reference evidence="1 2" key="1">
    <citation type="journal article" date="2019" name="Int. J. Syst. Evol. Microbiol.">
        <title>The Global Catalogue of Microorganisms (GCM) 10K type strain sequencing project: providing services to taxonomists for standard genome sequencing and annotation.</title>
        <authorList>
            <consortium name="The Broad Institute Genomics Platform"/>
            <consortium name="The Broad Institute Genome Sequencing Center for Infectious Disease"/>
            <person name="Wu L."/>
            <person name="Ma J."/>
        </authorList>
    </citation>
    <scope>NUCLEOTIDE SEQUENCE [LARGE SCALE GENOMIC DNA]</scope>
    <source>
        <strain evidence="1 2">PSR21</strain>
    </source>
</reference>
<sequence>MNSLVDVPFRRWCGRNALPPFLEDGTEGTLAIARDLFENPDTVTLPDGRKLGYAETGDPDGDPIPAVHGVPSGRLGAALFDRIGRERGVRIVAPTVEKRYTFI</sequence>
<dbReference type="Gene3D" id="3.40.50.1820">
    <property type="entry name" value="alpha/beta hydrolase"/>
    <property type="match status" value="1"/>
</dbReference>
<evidence type="ECO:0000313" key="1">
    <source>
        <dbReference type="EMBL" id="MFC7318002.1"/>
    </source>
</evidence>
<evidence type="ECO:0000313" key="2">
    <source>
        <dbReference type="Proteomes" id="UP001596547"/>
    </source>
</evidence>
<dbReference type="AlphaFoldDB" id="A0ABD6AC94"/>
<organism evidence="1 2">
    <name type="scientific">Halomarina halobia</name>
    <dbReference type="NCBI Taxonomy" id="3033386"/>
    <lineage>
        <taxon>Archaea</taxon>
        <taxon>Methanobacteriati</taxon>
        <taxon>Methanobacteriota</taxon>
        <taxon>Stenosarchaea group</taxon>
        <taxon>Halobacteria</taxon>
        <taxon>Halobacteriales</taxon>
        <taxon>Natronomonadaceae</taxon>
        <taxon>Halomarina</taxon>
    </lineage>
</organism>
<dbReference type="RefSeq" id="WP_276302764.1">
    <property type="nucleotide sequence ID" value="NZ_CP119992.1"/>
</dbReference>
<gene>
    <name evidence="1" type="ORF">ACFQPE_14540</name>
</gene>